<name>A0AAV3PUP5_LITER</name>
<evidence type="ECO:0000313" key="1">
    <source>
        <dbReference type="EMBL" id="GAA0155018.1"/>
    </source>
</evidence>
<comment type="caution">
    <text evidence="1">The sequence shown here is derived from an EMBL/GenBank/DDBJ whole genome shotgun (WGS) entry which is preliminary data.</text>
</comment>
<evidence type="ECO:0000313" key="2">
    <source>
        <dbReference type="Proteomes" id="UP001454036"/>
    </source>
</evidence>
<protein>
    <submittedName>
        <fullName evidence="1">Uncharacterized protein</fullName>
    </submittedName>
</protein>
<dbReference type="AlphaFoldDB" id="A0AAV3PUP5"/>
<keyword evidence="2" id="KW-1185">Reference proteome</keyword>
<accession>A0AAV3PUP5</accession>
<gene>
    <name evidence="1" type="ORF">LIER_12845</name>
</gene>
<proteinExistence type="predicted"/>
<reference evidence="1 2" key="1">
    <citation type="submission" date="2024-01" db="EMBL/GenBank/DDBJ databases">
        <title>The complete chloroplast genome sequence of Lithospermum erythrorhizon: insights into the phylogenetic relationship among Boraginaceae species and the maternal lineages of purple gromwells.</title>
        <authorList>
            <person name="Okada T."/>
            <person name="Watanabe K."/>
        </authorList>
    </citation>
    <scope>NUCLEOTIDE SEQUENCE [LARGE SCALE GENOMIC DNA]</scope>
</reference>
<sequence>MVLSSWKKSNKTVLLHLGHLGSSFDNMTYMKQRGHPASIIEVVSGLLGHCTKMLSSSGLGSLDTHELAGDNSMEENDVLGDDEFALLGGDKFNFSSSFGLSML</sequence>
<organism evidence="1 2">
    <name type="scientific">Lithospermum erythrorhizon</name>
    <name type="common">Purple gromwell</name>
    <name type="synonym">Lithospermum officinale var. erythrorhizon</name>
    <dbReference type="NCBI Taxonomy" id="34254"/>
    <lineage>
        <taxon>Eukaryota</taxon>
        <taxon>Viridiplantae</taxon>
        <taxon>Streptophyta</taxon>
        <taxon>Embryophyta</taxon>
        <taxon>Tracheophyta</taxon>
        <taxon>Spermatophyta</taxon>
        <taxon>Magnoliopsida</taxon>
        <taxon>eudicotyledons</taxon>
        <taxon>Gunneridae</taxon>
        <taxon>Pentapetalae</taxon>
        <taxon>asterids</taxon>
        <taxon>lamiids</taxon>
        <taxon>Boraginales</taxon>
        <taxon>Boraginaceae</taxon>
        <taxon>Boraginoideae</taxon>
        <taxon>Lithospermeae</taxon>
        <taxon>Lithospermum</taxon>
    </lineage>
</organism>
<dbReference type="EMBL" id="BAABME010002523">
    <property type="protein sequence ID" value="GAA0155018.1"/>
    <property type="molecule type" value="Genomic_DNA"/>
</dbReference>
<dbReference type="Proteomes" id="UP001454036">
    <property type="component" value="Unassembled WGS sequence"/>
</dbReference>